<dbReference type="SUPFAM" id="SSF53448">
    <property type="entry name" value="Nucleotide-diphospho-sugar transferases"/>
    <property type="match status" value="1"/>
</dbReference>
<accession>A0A1G1L114</accession>
<reference evidence="2 3" key="1">
    <citation type="journal article" date="2016" name="Nat. Commun.">
        <title>Thousands of microbial genomes shed light on interconnected biogeochemical processes in an aquifer system.</title>
        <authorList>
            <person name="Anantharaman K."/>
            <person name="Brown C.T."/>
            <person name="Hug L.A."/>
            <person name="Sharon I."/>
            <person name="Castelle C.J."/>
            <person name="Probst A.J."/>
            <person name="Thomas B.C."/>
            <person name="Singh A."/>
            <person name="Wilkins M.J."/>
            <person name="Karaoz U."/>
            <person name="Brodie E.L."/>
            <person name="Williams K.H."/>
            <person name="Hubbard S.S."/>
            <person name="Banfield J.F."/>
        </authorList>
    </citation>
    <scope>NUCLEOTIDE SEQUENCE [LARGE SCALE GENOMIC DNA]</scope>
</reference>
<organism evidence="2 3">
    <name type="scientific">Candidatus Danuiimicrobium aquiferis</name>
    <dbReference type="NCBI Taxonomy" id="1801832"/>
    <lineage>
        <taxon>Bacteria</taxon>
        <taxon>Pseudomonadati</taxon>
        <taxon>Candidatus Omnitrophota</taxon>
        <taxon>Candidatus Danuiimicrobium</taxon>
    </lineage>
</organism>
<dbReference type="CDD" id="cd00761">
    <property type="entry name" value="Glyco_tranf_GTA_type"/>
    <property type="match status" value="1"/>
</dbReference>
<name>A0A1G1L114_9BACT</name>
<feature type="domain" description="Glycosyltransferase 2-like" evidence="1">
    <location>
        <begin position="15"/>
        <end position="132"/>
    </location>
</feature>
<evidence type="ECO:0000259" key="1">
    <source>
        <dbReference type="Pfam" id="PF00535"/>
    </source>
</evidence>
<dbReference type="InterPro" id="IPR001173">
    <property type="entry name" value="Glyco_trans_2-like"/>
</dbReference>
<dbReference type="InterPro" id="IPR029044">
    <property type="entry name" value="Nucleotide-diphossugar_trans"/>
</dbReference>
<evidence type="ECO:0000313" key="2">
    <source>
        <dbReference type="EMBL" id="OGW98843.1"/>
    </source>
</evidence>
<protein>
    <recommendedName>
        <fullName evidence="1">Glycosyltransferase 2-like domain-containing protein</fullName>
    </recommendedName>
</protein>
<proteinExistence type="predicted"/>
<dbReference type="Gene3D" id="3.90.550.10">
    <property type="entry name" value="Spore Coat Polysaccharide Biosynthesis Protein SpsA, Chain A"/>
    <property type="match status" value="1"/>
</dbReference>
<dbReference type="PANTHER" id="PTHR22916">
    <property type="entry name" value="GLYCOSYLTRANSFERASE"/>
    <property type="match status" value="1"/>
</dbReference>
<dbReference type="Pfam" id="PF00535">
    <property type="entry name" value="Glycos_transf_2"/>
    <property type="match status" value="1"/>
</dbReference>
<gene>
    <name evidence="2" type="ORF">A3G33_10370</name>
</gene>
<dbReference type="GO" id="GO:0016758">
    <property type="term" value="F:hexosyltransferase activity"/>
    <property type="evidence" value="ECO:0007669"/>
    <property type="project" value="UniProtKB-ARBA"/>
</dbReference>
<comment type="caution">
    <text evidence="2">The sequence shown here is derived from an EMBL/GenBank/DDBJ whole genome shotgun (WGS) entry which is preliminary data.</text>
</comment>
<dbReference type="AlphaFoldDB" id="A0A1G1L114"/>
<dbReference type="EMBL" id="MHFR01000024">
    <property type="protein sequence ID" value="OGW98843.1"/>
    <property type="molecule type" value="Genomic_DNA"/>
</dbReference>
<dbReference type="PANTHER" id="PTHR22916:SF3">
    <property type="entry name" value="UDP-GLCNAC:BETAGAL BETA-1,3-N-ACETYLGLUCOSAMINYLTRANSFERASE-LIKE PROTEIN 1"/>
    <property type="match status" value="1"/>
</dbReference>
<evidence type="ECO:0000313" key="3">
    <source>
        <dbReference type="Proteomes" id="UP000178187"/>
    </source>
</evidence>
<sequence>MGDVSGMKTSPTEFSLIVTCYDSEKFVRESLESIHAQDYEHDQFEVICVDDGSRDQTADIIQEFKSRFPYIVYLKTIHQGLEKACNEGVRQAKFPWIVRVDSDDMIKANFLTRMNKAIQETAGMSFYYCKQYMEYYFKENQIAKELPEFDPEEIFSRGDFFATGTVYRKSDLFEIGLFPENVVNCGLENYSVILSLIVHQKKGVAVSGTGFCYRRHSTNMSTLRRTAIIEYGKQLLVSYHRSFQTNQYHPYGLII</sequence>
<dbReference type="Proteomes" id="UP000178187">
    <property type="component" value="Unassembled WGS sequence"/>
</dbReference>